<dbReference type="Proteomes" id="UP001500909">
    <property type="component" value="Unassembled WGS sequence"/>
</dbReference>
<evidence type="ECO:0000256" key="1">
    <source>
        <dbReference type="SAM" id="Phobius"/>
    </source>
</evidence>
<accession>A0ABN1BNA4</accession>
<keyword evidence="1" id="KW-0472">Membrane</keyword>
<keyword evidence="1" id="KW-0812">Transmembrane</keyword>
<feature type="transmembrane region" description="Helical" evidence="1">
    <location>
        <begin position="36"/>
        <end position="53"/>
    </location>
</feature>
<evidence type="ECO:0000313" key="3">
    <source>
        <dbReference type="Proteomes" id="UP001500909"/>
    </source>
</evidence>
<feature type="transmembrane region" description="Helical" evidence="1">
    <location>
        <begin position="58"/>
        <end position="77"/>
    </location>
</feature>
<protein>
    <recommendedName>
        <fullName evidence="4">ABC transporter permease</fullName>
    </recommendedName>
</protein>
<sequence length="120" mass="12280">MKLFGREPSAILGLVAVVVQFVSAFGLEVDADTQTAINALAAAIVGGIVAFMVHDGIIAALTGVAQAGIALGMNLGLDWSAERQAAAMAIVTVVAQFWLVRDRVTAPVPAAAIKRPTPVS</sequence>
<reference evidence="2 3" key="1">
    <citation type="journal article" date="2019" name="Int. J. Syst. Evol. Microbiol.">
        <title>The Global Catalogue of Microorganisms (GCM) 10K type strain sequencing project: providing services to taxonomists for standard genome sequencing and annotation.</title>
        <authorList>
            <consortium name="The Broad Institute Genomics Platform"/>
            <consortium name="The Broad Institute Genome Sequencing Center for Infectious Disease"/>
            <person name="Wu L."/>
            <person name="Ma J."/>
        </authorList>
    </citation>
    <scope>NUCLEOTIDE SEQUENCE [LARGE SCALE GENOMIC DNA]</scope>
    <source>
        <strain evidence="2 3">JCM 4805</strain>
    </source>
</reference>
<organism evidence="2 3">
    <name type="scientific">Streptomyces olivaceiscleroticus</name>
    <dbReference type="NCBI Taxonomy" id="68245"/>
    <lineage>
        <taxon>Bacteria</taxon>
        <taxon>Bacillati</taxon>
        <taxon>Actinomycetota</taxon>
        <taxon>Actinomycetes</taxon>
        <taxon>Kitasatosporales</taxon>
        <taxon>Streptomycetaceae</taxon>
        <taxon>Streptomyces</taxon>
    </lineage>
</organism>
<name>A0ABN1BNA4_9ACTN</name>
<proteinExistence type="predicted"/>
<dbReference type="EMBL" id="BAAABY010000070">
    <property type="protein sequence ID" value="GAA0500623.1"/>
    <property type="molecule type" value="Genomic_DNA"/>
</dbReference>
<evidence type="ECO:0000313" key="2">
    <source>
        <dbReference type="EMBL" id="GAA0500623.1"/>
    </source>
</evidence>
<keyword evidence="3" id="KW-1185">Reference proteome</keyword>
<gene>
    <name evidence="2" type="ORF">GCM10010361_77570</name>
</gene>
<comment type="caution">
    <text evidence="2">The sequence shown here is derived from an EMBL/GenBank/DDBJ whole genome shotgun (WGS) entry which is preliminary data.</text>
</comment>
<evidence type="ECO:0008006" key="4">
    <source>
        <dbReference type="Google" id="ProtNLM"/>
    </source>
</evidence>
<keyword evidence="1" id="KW-1133">Transmembrane helix</keyword>